<dbReference type="EMBL" id="BEZZ01000186">
    <property type="protein sequence ID" value="GCC27982.1"/>
    <property type="molecule type" value="Genomic_DNA"/>
</dbReference>
<dbReference type="GO" id="GO:0005634">
    <property type="term" value="C:nucleus"/>
    <property type="evidence" value="ECO:0007669"/>
    <property type="project" value="UniProtKB-SubCell"/>
</dbReference>
<dbReference type="GO" id="GO:0000070">
    <property type="term" value="P:mitotic sister chromatid segregation"/>
    <property type="evidence" value="ECO:0007669"/>
    <property type="project" value="TreeGrafter"/>
</dbReference>
<feature type="domain" description="Borealin N-terminal" evidence="12">
    <location>
        <begin position="74"/>
        <end position="129"/>
    </location>
</feature>
<evidence type="ECO:0000256" key="6">
    <source>
        <dbReference type="ARBA" id="ARBA00022776"/>
    </source>
</evidence>
<dbReference type="STRING" id="137246.A0A401SC53"/>
<feature type="compositionally biased region" description="Basic residues" evidence="10">
    <location>
        <begin position="221"/>
        <end position="230"/>
    </location>
</feature>
<evidence type="ECO:0000256" key="8">
    <source>
        <dbReference type="ARBA" id="ARBA00023306"/>
    </source>
</evidence>
<dbReference type="GO" id="GO:0000775">
    <property type="term" value="C:chromosome, centromeric region"/>
    <property type="evidence" value="ECO:0007669"/>
    <property type="project" value="UniProtKB-SubCell"/>
</dbReference>
<dbReference type="GO" id="GO:0051301">
    <property type="term" value="P:cell division"/>
    <property type="evidence" value="ECO:0007669"/>
    <property type="project" value="UniProtKB-KW"/>
</dbReference>
<dbReference type="InterPro" id="IPR018851">
    <property type="entry name" value="Borealin_N"/>
</dbReference>
<dbReference type="InterPro" id="IPR046466">
    <property type="entry name" value="Borealin_C"/>
</dbReference>
<protein>
    <submittedName>
        <fullName evidence="14">Uncharacterized protein</fullName>
    </submittedName>
</protein>
<keyword evidence="5" id="KW-0132">Cell division</keyword>
<gene>
    <name evidence="14" type="ORF">chiPu_0006408</name>
</gene>
<organism evidence="14 15">
    <name type="scientific">Chiloscyllium punctatum</name>
    <name type="common">Brownbanded bambooshark</name>
    <name type="synonym">Hemiscyllium punctatum</name>
    <dbReference type="NCBI Taxonomy" id="137246"/>
    <lineage>
        <taxon>Eukaryota</taxon>
        <taxon>Metazoa</taxon>
        <taxon>Chordata</taxon>
        <taxon>Craniata</taxon>
        <taxon>Vertebrata</taxon>
        <taxon>Chondrichthyes</taxon>
        <taxon>Elasmobranchii</taxon>
        <taxon>Galeomorphii</taxon>
        <taxon>Galeoidea</taxon>
        <taxon>Orectolobiformes</taxon>
        <taxon>Hemiscylliidae</taxon>
        <taxon>Chiloscyllium</taxon>
    </lineage>
</organism>
<evidence type="ECO:0000256" key="3">
    <source>
        <dbReference type="ARBA" id="ARBA00009914"/>
    </source>
</evidence>
<evidence type="ECO:0000256" key="4">
    <source>
        <dbReference type="ARBA" id="ARBA00022454"/>
    </source>
</evidence>
<dbReference type="OrthoDB" id="6360905at2759"/>
<evidence type="ECO:0000256" key="1">
    <source>
        <dbReference type="ARBA" id="ARBA00004123"/>
    </source>
</evidence>
<feature type="signal peptide" evidence="11">
    <location>
        <begin position="1"/>
        <end position="16"/>
    </location>
</feature>
<dbReference type="GO" id="GO:0032133">
    <property type="term" value="C:chromosome passenger complex"/>
    <property type="evidence" value="ECO:0007669"/>
    <property type="project" value="TreeGrafter"/>
</dbReference>
<reference evidence="14 15" key="1">
    <citation type="journal article" date="2018" name="Nat. Ecol. Evol.">
        <title>Shark genomes provide insights into elasmobranch evolution and the origin of vertebrates.</title>
        <authorList>
            <person name="Hara Y"/>
            <person name="Yamaguchi K"/>
            <person name="Onimaru K"/>
            <person name="Kadota M"/>
            <person name="Koyanagi M"/>
            <person name="Keeley SD"/>
            <person name="Tatsumi K"/>
            <person name="Tanaka K"/>
            <person name="Motone F"/>
            <person name="Kageyama Y"/>
            <person name="Nozu R"/>
            <person name="Adachi N"/>
            <person name="Nishimura O"/>
            <person name="Nakagawa R"/>
            <person name="Tanegashima C"/>
            <person name="Kiyatake I"/>
            <person name="Matsumoto R"/>
            <person name="Murakumo K"/>
            <person name="Nishida K"/>
            <person name="Terakita A"/>
            <person name="Kuratani S"/>
            <person name="Sato K"/>
            <person name="Hyodo S Kuraku.S."/>
        </authorList>
    </citation>
    <scope>NUCLEOTIDE SEQUENCE [LARGE SCALE GENOMIC DNA]</scope>
</reference>
<keyword evidence="15" id="KW-1185">Reference proteome</keyword>
<name>A0A401SC53_CHIPU</name>
<keyword evidence="11" id="KW-0732">Signal</keyword>
<evidence type="ECO:0000256" key="2">
    <source>
        <dbReference type="ARBA" id="ARBA00004584"/>
    </source>
</evidence>
<evidence type="ECO:0000259" key="13">
    <source>
        <dbReference type="Pfam" id="PF10512"/>
    </source>
</evidence>
<dbReference type="Proteomes" id="UP000287033">
    <property type="component" value="Unassembled WGS sequence"/>
</dbReference>
<evidence type="ECO:0000259" key="12">
    <source>
        <dbReference type="Pfam" id="PF10444"/>
    </source>
</evidence>
<dbReference type="Pfam" id="PF10444">
    <property type="entry name" value="Nbl1_Borealin_N"/>
    <property type="match status" value="1"/>
</dbReference>
<feature type="chain" id="PRO_5019284770" evidence="11">
    <location>
        <begin position="17"/>
        <end position="332"/>
    </location>
</feature>
<dbReference type="Gene3D" id="6.10.250.1900">
    <property type="match status" value="1"/>
</dbReference>
<evidence type="ECO:0000256" key="9">
    <source>
        <dbReference type="ARBA" id="ARBA00023328"/>
    </source>
</evidence>
<evidence type="ECO:0000313" key="14">
    <source>
        <dbReference type="EMBL" id="GCC27982.1"/>
    </source>
</evidence>
<evidence type="ECO:0000256" key="5">
    <source>
        <dbReference type="ARBA" id="ARBA00022618"/>
    </source>
</evidence>
<dbReference type="PANTHER" id="PTHR16040:SF7">
    <property type="entry name" value="AUSTRALIN, ISOFORM A-RELATED"/>
    <property type="match status" value="1"/>
</dbReference>
<feature type="domain" description="Borealin C-terminal" evidence="13">
    <location>
        <begin position="232"/>
        <end position="329"/>
    </location>
</feature>
<evidence type="ECO:0000313" key="15">
    <source>
        <dbReference type="Proteomes" id="UP000287033"/>
    </source>
</evidence>
<sequence>MAWGLVFACVWGRGLDLRMAVVRLGVARALSWSRRQIPRSRLTVRVPALRETMPAKRKTTGRKKNALELKKYEKLQAFLKDFDIEVERRKREMEKAMNSLLITVDAYYSRAIMKLPVAVRQMDFLDYLAMGGSAKAVAEVEQKRLDAACLEVEAIESEILKDAALLKLTKKRKIKARNDGDGATSEDENLAPSNKMFRKGKKTVTLSAKSKPPSACATGTRSKRNSRTKGLRSTSNGDIWGPTPLITPKFDSRLPKTTTRLRKVGERVYSFSGSPLSEPKEMTISIPTQDGQNIQLLASKINHTDFSQLDDKTFKSFEQLSLQLNEMLKTRR</sequence>
<comment type="similarity">
    <text evidence="3">Belongs to the borealin family.</text>
</comment>
<dbReference type="OMA" id="DMNWLEY"/>
<evidence type="ECO:0000256" key="10">
    <source>
        <dbReference type="SAM" id="MobiDB-lite"/>
    </source>
</evidence>
<feature type="region of interest" description="Disordered" evidence="10">
    <location>
        <begin position="176"/>
        <end position="244"/>
    </location>
</feature>
<dbReference type="InterPro" id="IPR018867">
    <property type="entry name" value="Cell_div_borealin"/>
</dbReference>
<keyword evidence="7" id="KW-0539">Nucleus</keyword>
<accession>A0A401SC53</accession>
<keyword evidence="9" id="KW-0137">Centromere</keyword>
<dbReference type="PANTHER" id="PTHR16040">
    <property type="entry name" value="AUSTRALIN, ISOFORM A-RELATED"/>
    <property type="match status" value="1"/>
</dbReference>
<dbReference type="Gene3D" id="6.10.140.560">
    <property type="match status" value="1"/>
</dbReference>
<proteinExistence type="inferred from homology"/>
<keyword evidence="8" id="KW-0131">Cell cycle</keyword>
<evidence type="ECO:0000256" key="11">
    <source>
        <dbReference type="SAM" id="SignalP"/>
    </source>
</evidence>
<dbReference type="Pfam" id="PF10512">
    <property type="entry name" value="Borealin"/>
    <property type="match status" value="1"/>
</dbReference>
<keyword evidence="6" id="KW-0498">Mitosis</keyword>
<dbReference type="GO" id="GO:0051233">
    <property type="term" value="C:spindle midzone"/>
    <property type="evidence" value="ECO:0007669"/>
    <property type="project" value="TreeGrafter"/>
</dbReference>
<keyword evidence="4" id="KW-0158">Chromosome</keyword>
<comment type="caution">
    <text evidence="14">The sequence shown here is derived from an EMBL/GenBank/DDBJ whole genome shotgun (WGS) entry which is preliminary data.</text>
</comment>
<dbReference type="AlphaFoldDB" id="A0A401SC53"/>
<evidence type="ECO:0000256" key="7">
    <source>
        <dbReference type="ARBA" id="ARBA00023242"/>
    </source>
</evidence>
<comment type="subcellular location">
    <subcellularLocation>
        <location evidence="2">Chromosome</location>
        <location evidence="2">Centromere</location>
    </subcellularLocation>
    <subcellularLocation>
        <location evidence="1">Nucleus</location>
    </subcellularLocation>
</comment>